<evidence type="ECO:0000313" key="2">
    <source>
        <dbReference type="EMBL" id="MBO8445160.1"/>
    </source>
</evidence>
<comment type="caution">
    <text evidence="2">The sequence shown here is derived from an EMBL/GenBank/DDBJ whole genome shotgun (WGS) entry which is preliminary data.</text>
</comment>
<name>A0A9D9EF13_9BACT</name>
<accession>A0A9D9EF13</accession>
<proteinExistence type="predicted"/>
<gene>
    <name evidence="2" type="ORF">IAC23_05630</name>
</gene>
<evidence type="ECO:0000313" key="3">
    <source>
        <dbReference type="Proteomes" id="UP000823619"/>
    </source>
</evidence>
<dbReference type="Proteomes" id="UP000823619">
    <property type="component" value="Unassembled WGS sequence"/>
</dbReference>
<dbReference type="InterPro" id="IPR050317">
    <property type="entry name" value="Plant_Fungal_Acyltransferase"/>
</dbReference>
<dbReference type="Pfam" id="PF02458">
    <property type="entry name" value="Transferase"/>
    <property type="match status" value="1"/>
</dbReference>
<reference evidence="2" key="2">
    <citation type="journal article" date="2021" name="PeerJ">
        <title>Extensive microbial diversity within the chicken gut microbiome revealed by metagenomics and culture.</title>
        <authorList>
            <person name="Gilroy R."/>
            <person name="Ravi A."/>
            <person name="Getino M."/>
            <person name="Pursley I."/>
            <person name="Horton D.L."/>
            <person name="Alikhan N.F."/>
            <person name="Baker D."/>
            <person name="Gharbi K."/>
            <person name="Hall N."/>
            <person name="Watson M."/>
            <person name="Adriaenssens E.M."/>
            <person name="Foster-Nyarko E."/>
            <person name="Jarju S."/>
            <person name="Secka A."/>
            <person name="Antonio M."/>
            <person name="Oren A."/>
            <person name="Chaudhuri R.R."/>
            <person name="La Ragione R."/>
            <person name="Hildebrand F."/>
            <person name="Pallen M.J."/>
        </authorList>
    </citation>
    <scope>NUCLEOTIDE SEQUENCE</scope>
    <source>
        <strain evidence="2">D5-748</strain>
    </source>
</reference>
<dbReference type="PANTHER" id="PTHR31642">
    <property type="entry name" value="TRICHOTHECENE 3-O-ACETYLTRANSFERASE"/>
    <property type="match status" value="1"/>
</dbReference>
<evidence type="ECO:0000256" key="1">
    <source>
        <dbReference type="ARBA" id="ARBA00022679"/>
    </source>
</evidence>
<protein>
    <submittedName>
        <fullName evidence="2">Uncharacterized protein</fullName>
    </submittedName>
</protein>
<dbReference type="GO" id="GO:0016747">
    <property type="term" value="F:acyltransferase activity, transferring groups other than amino-acyl groups"/>
    <property type="evidence" value="ECO:0007669"/>
    <property type="project" value="TreeGrafter"/>
</dbReference>
<dbReference type="InterPro" id="IPR023213">
    <property type="entry name" value="CAT-like_dom_sf"/>
</dbReference>
<keyword evidence="1" id="KW-0808">Transferase</keyword>
<sequence length="418" mass="46416">MVEYISPARKGHVEKWKGSCIDMACRPLVINGYWLFEGLPDTDLLKDSLSETLTLYYPLAGRMNGNEVLCNGAGVGFEAVDFPKIAAADIPKNILPDKKFHACYDAKGANSGKTPLMSVKISRLADAAILNVKCSHFCADGKTFYAMMNAWAAIARGENVSDMPEYNDSSVLSILAASDLYKRVMSGNEMAESLVCQGGMQRIRSSAFLSMMWQNVSGTMRRQSGPCHVSEDRITAMQEAVMSKHGVRVGRNAVLSAISFGILKERFRWSGREISLVHTADHRERIAGLGKNYAGNAAFVLRPTVFSADLPAEDVAVLVENDLRQMLSSETEAEYFPLYCLMLEKKLPYLPFDVVSMWRRNPATFIVNNCLKFNVYGMNFGTGFPAFAWQLDFPDPVRFWPAPNDLGGIYLYFAGNFT</sequence>
<dbReference type="EMBL" id="JADIMO010000068">
    <property type="protein sequence ID" value="MBO8445160.1"/>
    <property type="molecule type" value="Genomic_DNA"/>
</dbReference>
<dbReference type="Gene3D" id="3.30.559.10">
    <property type="entry name" value="Chloramphenicol acetyltransferase-like domain"/>
    <property type="match status" value="2"/>
</dbReference>
<reference evidence="2" key="1">
    <citation type="submission" date="2020-10" db="EMBL/GenBank/DDBJ databases">
        <authorList>
            <person name="Gilroy R."/>
        </authorList>
    </citation>
    <scope>NUCLEOTIDE SEQUENCE</scope>
    <source>
        <strain evidence="2">D5-748</strain>
    </source>
</reference>
<dbReference type="AlphaFoldDB" id="A0A9D9EF13"/>
<organism evidence="2 3">
    <name type="scientific">Candidatus Cryptobacteroides merdavium</name>
    <dbReference type="NCBI Taxonomy" id="2840769"/>
    <lineage>
        <taxon>Bacteria</taxon>
        <taxon>Pseudomonadati</taxon>
        <taxon>Bacteroidota</taxon>
        <taxon>Bacteroidia</taxon>
        <taxon>Bacteroidales</taxon>
        <taxon>Candidatus Cryptobacteroides</taxon>
    </lineage>
</organism>
<dbReference type="PANTHER" id="PTHR31642:SF310">
    <property type="entry name" value="FATTY ALCOHOL:CAFFEOYL-COA ACYLTRANSFERASE"/>
    <property type="match status" value="1"/>
</dbReference>